<dbReference type="EMBL" id="CAJNOQ010003141">
    <property type="protein sequence ID" value="CAF0997525.1"/>
    <property type="molecule type" value="Genomic_DNA"/>
</dbReference>
<dbReference type="Proteomes" id="UP000681722">
    <property type="component" value="Unassembled WGS sequence"/>
</dbReference>
<dbReference type="EMBL" id="CAJNOK010000798">
    <property type="protein sequence ID" value="CAF0776176.1"/>
    <property type="molecule type" value="Genomic_DNA"/>
</dbReference>
<evidence type="ECO:0000313" key="4">
    <source>
        <dbReference type="EMBL" id="CAF0776176.1"/>
    </source>
</evidence>
<dbReference type="AlphaFoldDB" id="A0A814GKH8"/>
<gene>
    <name evidence="5" type="ORF">GPM918_LOCUS13579</name>
    <name evidence="4" type="ORF">OVA965_LOCUS3352</name>
    <name evidence="7" type="ORF">SRO942_LOCUS13579</name>
    <name evidence="6" type="ORF">TMI583_LOCUS3351</name>
</gene>
<evidence type="ECO:0000259" key="3">
    <source>
        <dbReference type="PROSITE" id="PS50158"/>
    </source>
</evidence>
<dbReference type="OrthoDB" id="10031400at2759"/>
<evidence type="ECO:0000313" key="5">
    <source>
        <dbReference type="EMBL" id="CAF0997525.1"/>
    </source>
</evidence>
<organism evidence="5 8">
    <name type="scientific">Didymodactylos carnosus</name>
    <dbReference type="NCBI Taxonomy" id="1234261"/>
    <lineage>
        <taxon>Eukaryota</taxon>
        <taxon>Metazoa</taxon>
        <taxon>Spiralia</taxon>
        <taxon>Gnathifera</taxon>
        <taxon>Rotifera</taxon>
        <taxon>Eurotatoria</taxon>
        <taxon>Bdelloidea</taxon>
        <taxon>Philodinida</taxon>
        <taxon>Philodinidae</taxon>
        <taxon>Didymodactylos</taxon>
    </lineage>
</organism>
<evidence type="ECO:0000313" key="8">
    <source>
        <dbReference type="Proteomes" id="UP000663829"/>
    </source>
</evidence>
<evidence type="ECO:0000256" key="1">
    <source>
        <dbReference type="PROSITE-ProRule" id="PRU00047"/>
    </source>
</evidence>
<comment type="caution">
    <text evidence="5">The sequence shown here is derived from an EMBL/GenBank/DDBJ whole genome shotgun (WGS) entry which is preliminary data.</text>
</comment>
<reference evidence="5" key="1">
    <citation type="submission" date="2021-02" db="EMBL/GenBank/DDBJ databases">
        <authorList>
            <person name="Nowell W R."/>
        </authorList>
    </citation>
    <scope>NUCLEOTIDE SEQUENCE</scope>
</reference>
<feature type="compositionally biased region" description="Low complexity" evidence="2">
    <location>
        <begin position="106"/>
        <end position="117"/>
    </location>
</feature>
<feature type="compositionally biased region" description="Basic and acidic residues" evidence="2">
    <location>
        <begin position="311"/>
        <end position="326"/>
    </location>
</feature>
<dbReference type="EMBL" id="CAJOBA010000798">
    <property type="protein sequence ID" value="CAF3557391.1"/>
    <property type="molecule type" value="Genomic_DNA"/>
</dbReference>
<evidence type="ECO:0000313" key="6">
    <source>
        <dbReference type="EMBL" id="CAF3557391.1"/>
    </source>
</evidence>
<feature type="region of interest" description="Disordered" evidence="2">
    <location>
        <begin position="311"/>
        <end position="341"/>
    </location>
</feature>
<dbReference type="EMBL" id="CAJOBC010003141">
    <property type="protein sequence ID" value="CAF3769090.1"/>
    <property type="molecule type" value="Genomic_DNA"/>
</dbReference>
<dbReference type="InterPro" id="IPR001878">
    <property type="entry name" value="Znf_CCHC"/>
</dbReference>
<keyword evidence="8" id="KW-1185">Reference proteome</keyword>
<dbReference type="Proteomes" id="UP000677228">
    <property type="component" value="Unassembled WGS sequence"/>
</dbReference>
<evidence type="ECO:0000313" key="7">
    <source>
        <dbReference type="EMBL" id="CAF3769090.1"/>
    </source>
</evidence>
<dbReference type="PROSITE" id="PS50158">
    <property type="entry name" value="ZF_CCHC"/>
    <property type="match status" value="1"/>
</dbReference>
<dbReference type="Proteomes" id="UP000663829">
    <property type="component" value="Unassembled WGS sequence"/>
</dbReference>
<name>A0A814GKH8_9BILA</name>
<protein>
    <recommendedName>
        <fullName evidence="3">CCHC-type domain-containing protein</fullName>
    </recommendedName>
</protein>
<keyword evidence="1" id="KW-0862">Zinc</keyword>
<keyword evidence="1" id="KW-0479">Metal-binding</keyword>
<feature type="region of interest" description="Disordered" evidence="2">
    <location>
        <begin position="43"/>
        <end position="65"/>
    </location>
</feature>
<sequence length="725" mass="82565">MHRRRSSDSRANGFYATETAKPSGGWNRVRNAYTSGQLSGISYMGSPSGRRRRNAAADTSAVSTTNNSKCQKHRFLQLVERVRELEHEIAPELHLYQGSPSYGSNPSTYSSLPTPSSTTTAASYPPFGTLIQHSGVSASSLPRNALSSRIVEKAHQIPERFWLDWYEKQMQEKIAELEYIRENLGCSPHSLLNRYNVIEHQQENDIRRKSVLFLYEAQRLANKRRQLLGRSNTVAETNCTVSENDLKQNNESSSVKDRVLNKTAKLLKKESTIDNDGDFLFEQRSDTISENSLKVAPILNNDDASLSRTIPEEKESHTDLDTHKQLEQGQHTPNVNGDIDKSDTVEHFSLDRSHLSISLPFTYTECRPKLFNPEKHLQVVKRCTLTKHQNYIENVIECSESYTQREIPKNISVSQNSRSDTSADDIAQIKNDLNIMSISLQGKTQPSGLETLYTKSLFHTTVEFSKSQLSNITKSQKETSLTQFDDTTTSKHLHLHSDNNKQFLYDDDTSLPGENPSPTVVLINQNNTLPTIHSLYKSPIEDGSQAYKSELPQQLNIIMKFVDNNISLEEVKEGLNEQYSSIYTIENMVGTMNIKARNIRFDMRSSDEYETILNKGKFLLAGRIFDVDEFLPSPKLLICSRCNYPGHMKKNCNSQIDICRRCGEDRNNGINHQECIVCCTHREQDHEMTNFRCSYVIGFQDELLKKLKSDSRQLPPNVRNIETKE</sequence>
<proteinExistence type="predicted"/>
<dbReference type="Proteomes" id="UP000682733">
    <property type="component" value="Unassembled WGS sequence"/>
</dbReference>
<feature type="region of interest" description="Disordered" evidence="2">
    <location>
        <begin position="96"/>
        <end position="117"/>
    </location>
</feature>
<dbReference type="GO" id="GO:0003676">
    <property type="term" value="F:nucleic acid binding"/>
    <property type="evidence" value="ECO:0007669"/>
    <property type="project" value="InterPro"/>
</dbReference>
<evidence type="ECO:0000256" key="2">
    <source>
        <dbReference type="SAM" id="MobiDB-lite"/>
    </source>
</evidence>
<accession>A0A814GKH8</accession>
<feature type="domain" description="CCHC-type" evidence="3">
    <location>
        <begin position="639"/>
        <end position="652"/>
    </location>
</feature>
<keyword evidence="1" id="KW-0863">Zinc-finger</keyword>
<dbReference type="GO" id="GO:0008270">
    <property type="term" value="F:zinc ion binding"/>
    <property type="evidence" value="ECO:0007669"/>
    <property type="project" value="UniProtKB-KW"/>
</dbReference>